<dbReference type="SMART" id="SM00248">
    <property type="entry name" value="ANK"/>
    <property type="match status" value="4"/>
</dbReference>
<keyword evidence="1" id="KW-0677">Repeat</keyword>
<evidence type="ECO:0000256" key="3">
    <source>
        <dbReference type="PROSITE-ProRule" id="PRU00023"/>
    </source>
</evidence>
<dbReference type="SUPFAM" id="SSF48403">
    <property type="entry name" value="Ankyrin repeat"/>
    <property type="match status" value="1"/>
</dbReference>
<dbReference type="PANTHER" id="PTHR24189:SF50">
    <property type="entry name" value="ANKYRIN REPEAT AND SOCS BOX PROTEIN 2"/>
    <property type="match status" value="1"/>
</dbReference>
<dbReference type="Proteomes" id="UP000238823">
    <property type="component" value="Unassembled WGS sequence"/>
</dbReference>
<dbReference type="InterPro" id="IPR050745">
    <property type="entry name" value="Multifunctional_regulatory"/>
</dbReference>
<name>A0A2S9XU83_9BACT</name>
<proteinExistence type="predicted"/>
<organism evidence="4 5">
    <name type="scientific">Enhygromyxa salina</name>
    <dbReference type="NCBI Taxonomy" id="215803"/>
    <lineage>
        <taxon>Bacteria</taxon>
        <taxon>Pseudomonadati</taxon>
        <taxon>Myxococcota</taxon>
        <taxon>Polyangia</taxon>
        <taxon>Nannocystales</taxon>
        <taxon>Nannocystaceae</taxon>
        <taxon>Enhygromyxa</taxon>
    </lineage>
</organism>
<dbReference type="AlphaFoldDB" id="A0A2S9XU83"/>
<evidence type="ECO:0000256" key="1">
    <source>
        <dbReference type="ARBA" id="ARBA00022737"/>
    </source>
</evidence>
<keyword evidence="2 3" id="KW-0040">ANK repeat</keyword>
<feature type="repeat" description="ANK" evidence="3">
    <location>
        <begin position="265"/>
        <end position="297"/>
    </location>
</feature>
<dbReference type="Gene3D" id="1.25.40.20">
    <property type="entry name" value="Ankyrin repeat-containing domain"/>
    <property type="match status" value="1"/>
</dbReference>
<dbReference type="InterPro" id="IPR002110">
    <property type="entry name" value="Ankyrin_rpt"/>
</dbReference>
<dbReference type="RefSeq" id="WP_146158554.1">
    <property type="nucleotide sequence ID" value="NZ_PVNL01000135.1"/>
</dbReference>
<evidence type="ECO:0000313" key="5">
    <source>
        <dbReference type="Proteomes" id="UP000238823"/>
    </source>
</evidence>
<protein>
    <submittedName>
        <fullName evidence="4">Ankyrin repeat protein</fullName>
    </submittedName>
</protein>
<accession>A0A2S9XU83</accession>
<dbReference type="InterPro" id="IPR036770">
    <property type="entry name" value="Ankyrin_rpt-contain_sf"/>
</dbReference>
<comment type="caution">
    <text evidence="4">The sequence shown here is derived from an EMBL/GenBank/DDBJ whole genome shotgun (WGS) entry which is preliminary data.</text>
</comment>
<gene>
    <name evidence="4" type="ORF">ENSA7_72520</name>
</gene>
<dbReference type="EMBL" id="PVNL01000135">
    <property type="protein sequence ID" value="PRP96437.1"/>
    <property type="molecule type" value="Genomic_DNA"/>
</dbReference>
<dbReference type="PROSITE" id="PS50297">
    <property type="entry name" value="ANK_REP_REGION"/>
    <property type="match status" value="2"/>
</dbReference>
<reference evidence="4 5" key="1">
    <citation type="submission" date="2018-03" db="EMBL/GenBank/DDBJ databases">
        <title>Draft Genome Sequences of the Obligatory Marine Myxobacteria Enhygromyxa salina SWB007.</title>
        <authorList>
            <person name="Poehlein A."/>
            <person name="Moghaddam J.A."/>
            <person name="Harms H."/>
            <person name="Alanjari M."/>
            <person name="Koenig G.M."/>
            <person name="Daniel R."/>
            <person name="Schaeberle T.F."/>
        </authorList>
    </citation>
    <scope>NUCLEOTIDE SEQUENCE [LARGE SCALE GENOMIC DNA]</scope>
    <source>
        <strain evidence="4 5">SWB007</strain>
    </source>
</reference>
<dbReference type="Pfam" id="PF12796">
    <property type="entry name" value="Ank_2"/>
    <property type="match status" value="1"/>
</dbReference>
<dbReference type="PANTHER" id="PTHR24189">
    <property type="entry name" value="MYOTROPHIN"/>
    <property type="match status" value="1"/>
</dbReference>
<sequence>MPTWWERTKAKLLGHSPGSNDDAAGGSAVQQRAKWLAADQTRFGVPVLDLFSITGQLLSTSENPEAAARSISWSQSVGAELDGSSLAELEPLACALRYPADPLLGDGLLFTPREMEHKWVLALRDGQVLAARSWTGEVQAVAEARREGDELVLDVVRISKAAGFDVFGDPVETFDWLIRSHALDQVLPLPADADGAALLEAAPLTVFGPFGHMAKCAALSWDPPSSIRPLRSDGALVLAVRDADLERVRELAAAGVAIDAPSPTRGLRPLAVAVIKHEPALVELLLELGADPTLGDDRAQVPIVWAIVSGGELALLDTLYSAGARTDVVNLDLFNLLHAAAETNRAELVEWLIAHDVDLEGRTRHGHTPLHIACGLGHVEVADALLRAGADPRAEADGLDALAIAKQEHKPQSVELLELHHASPLATPQAARALRRK</sequence>
<evidence type="ECO:0000256" key="2">
    <source>
        <dbReference type="ARBA" id="ARBA00023043"/>
    </source>
</evidence>
<dbReference type="OrthoDB" id="5504283at2"/>
<evidence type="ECO:0000313" key="4">
    <source>
        <dbReference type="EMBL" id="PRP96437.1"/>
    </source>
</evidence>
<dbReference type="PROSITE" id="PS50088">
    <property type="entry name" value="ANK_REPEAT"/>
    <property type="match status" value="2"/>
</dbReference>
<feature type="repeat" description="ANK" evidence="3">
    <location>
        <begin position="365"/>
        <end position="397"/>
    </location>
</feature>